<dbReference type="GeneID" id="24098018"/>
<dbReference type="Proteomes" id="UP000006352">
    <property type="component" value="Unassembled WGS sequence"/>
</dbReference>
<evidence type="ECO:0000313" key="4">
    <source>
        <dbReference type="Proteomes" id="UP000006352"/>
    </source>
</evidence>
<dbReference type="SUPFAM" id="SSF50044">
    <property type="entry name" value="SH3-domain"/>
    <property type="match status" value="1"/>
</dbReference>
<dbReference type="OrthoDB" id="5340910at2759"/>
<feature type="region of interest" description="Disordered" evidence="1">
    <location>
        <begin position="1"/>
        <end position="20"/>
    </location>
</feature>
<protein>
    <recommendedName>
        <fullName evidence="5">SH3 domain-containing protein</fullName>
    </recommendedName>
</protein>
<feature type="transmembrane region" description="Helical" evidence="2">
    <location>
        <begin position="30"/>
        <end position="53"/>
    </location>
</feature>
<keyword evidence="2" id="KW-0812">Transmembrane</keyword>
<evidence type="ECO:0000313" key="3">
    <source>
        <dbReference type="EMBL" id="CCM03107.1"/>
    </source>
</evidence>
<evidence type="ECO:0008006" key="5">
    <source>
        <dbReference type="Google" id="ProtNLM"/>
    </source>
</evidence>
<dbReference type="RefSeq" id="XP_012182390.1">
    <property type="nucleotide sequence ID" value="XM_012327000.1"/>
</dbReference>
<dbReference type="InParanoid" id="J4HX61"/>
<keyword evidence="2" id="KW-1133">Transmembrane helix</keyword>
<dbReference type="EMBL" id="HE797101">
    <property type="protein sequence ID" value="CCM03107.1"/>
    <property type="molecule type" value="Genomic_DNA"/>
</dbReference>
<accession>J4HX61</accession>
<dbReference type="STRING" id="599839.J4HX61"/>
<organism evidence="3 4">
    <name type="scientific">Fibroporia radiculosa</name>
    <dbReference type="NCBI Taxonomy" id="599839"/>
    <lineage>
        <taxon>Eukaryota</taxon>
        <taxon>Fungi</taxon>
        <taxon>Dikarya</taxon>
        <taxon>Basidiomycota</taxon>
        <taxon>Agaricomycotina</taxon>
        <taxon>Agaricomycetes</taxon>
        <taxon>Polyporales</taxon>
        <taxon>Fibroporiaceae</taxon>
        <taxon>Fibroporia</taxon>
    </lineage>
</organism>
<dbReference type="InterPro" id="IPR036028">
    <property type="entry name" value="SH3-like_dom_sf"/>
</dbReference>
<reference evidence="3 4" key="1">
    <citation type="journal article" date="2012" name="Appl. Environ. Microbiol.">
        <title>Short-read sequencing for genomic analysis of the brown rot fungus Fibroporia radiculosa.</title>
        <authorList>
            <person name="Tang J.D."/>
            <person name="Perkins A.D."/>
            <person name="Sonstegard T.S."/>
            <person name="Schroeder S.G."/>
            <person name="Burgess S.C."/>
            <person name="Diehl S.V."/>
        </authorList>
    </citation>
    <scope>NUCLEOTIDE SEQUENCE [LARGE SCALE GENOMIC DNA]</scope>
    <source>
        <strain evidence="3 4">TFFH 294</strain>
    </source>
</reference>
<feature type="compositionally biased region" description="Basic residues" evidence="1">
    <location>
        <begin position="153"/>
        <end position="162"/>
    </location>
</feature>
<name>J4HX61_9APHY</name>
<feature type="compositionally biased region" description="Pro residues" evidence="1">
    <location>
        <begin position="125"/>
        <end position="140"/>
    </location>
</feature>
<evidence type="ECO:0000256" key="2">
    <source>
        <dbReference type="SAM" id="Phobius"/>
    </source>
</evidence>
<keyword evidence="4" id="KW-1185">Reference proteome</keyword>
<proteinExistence type="predicted"/>
<feature type="region of interest" description="Disordered" evidence="1">
    <location>
        <begin position="68"/>
        <end position="94"/>
    </location>
</feature>
<dbReference type="HOGENOM" id="CLU_918506_0_0_1"/>
<dbReference type="AlphaFoldDB" id="J4HX61"/>
<feature type="region of interest" description="Disordered" evidence="1">
    <location>
        <begin position="121"/>
        <end position="168"/>
    </location>
</feature>
<feature type="compositionally biased region" description="Basic and acidic residues" evidence="1">
    <location>
        <begin position="72"/>
        <end position="92"/>
    </location>
</feature>
<gene>
    <name evidence="3" type="ORF">FIBRA_05227</name>
</gene>
<evidence type="ECO:0000256" key="1">
    <source>
        <dbReference type="SAM" id="MobiDB-lite"/>
    </source>
</evidence>
<sequence>MSPAYPLRPRSTPYTGPSTNDTILNDPVELAGMIVAIVIAVGGGLGLGIYFLWKRRQTKKNTDHLGFAALSKGHDRKPSVETRMRREDDDMSRAQLLPSIVLPERSAPGKDEAPVQIVEHLVSPGPSPPRSPPRSPPPRSPPRDSLQLPRDSRRPRTRRHRSSGSVFVATSSSLRTSTYIASPTFDDTHRHKVQQAFTPALPDELAISVGERLAVVRGFGDGWCIVGREKRTAVGDIELGAVPMWVFTPPETGRVPQRPMRSLSVGVSVTLDAPGGPSFSWTNVR</sequence>
<keyword evidence="2" id="KW-0472">Membrane</keyword>